<name>A0A2P5BBD5_PARAD</name>
<dbReference type="AlphaFoldDB" id="A0A2P5BBD5"/>
<sequence length="59" mass="6658">MGADQSRVPPMESNEPTFKQPIGLVLSEWPTFQESLDSCPKHILDQLFLDTFEHLALTA</sequence>
<gene>
    <name evidence="1" type="ORF">PanWU01x14_254020</name>
</gene>
<organism evidence="1 2">
    <name type="scientific">Parasponia andersonii</name>
    <name type="common">Sponia andersonii</name>
    <dbReference type="NCBI Taxonomy" id="3476"/>
    <lineage>
        <taxon>Eukaryota</taxon>
        <taxon>Viridiplantae</taxon>
        <taxon>Streptophyta</taxon>
        <taxon>Embryophyta</taxon>
        <taxon>Tracheophyta</taxon>
        <taxon>Spermatophyta</taxon>
        <taxon>Magnoliopsida</taxon>
        <taxon>eudicotyledons</taxon>
        <taxon>Gunneridae</taxon>
        <taxon>Pentapetalae</taxon>
        <taxon>rosids</taxon>
        <taxon>fabids</taxon>
        <taxon>Rosales</taxon>
        <taxon>Cannabaceae</taxon>
        <taxon>Parasponia</taxon>
    </lineage>
</organism>
<keyword evidence="2" id="KW-1185">Reference proteome</keyword>
<evidence type="ECO:0000313" key="2">
    <source>
        <dbReference type="Proteomes" id="UP000237105"/>
    </source>
</evidence>
<reference evidence="2" key="1">
    <citation type="submission" date="2016-06" db="EMBL/GenBank/DDBJ databases">
        <title>Parallel loss of symbiosis genes in relatives of nitrogen-fixing non-legume Parasponia.</title>
        <authorList>
            <person name="Van Velzen R."/>
            <person name="Holmer R."/>
            <person name="Bu F."/>
            <person name="Rutten L."/>
            <person name="Van Zeijl A."/>
            <person name="Liu W."/>
            <person name="Santuari L."/>
            <person name="Cao Q."/>
            <person name="Sharma T."/>
            <person name="Shen D."/>
            <person name="Roswanjaya Y."/>
            <person name="Wardhani T."/>
            <person name="Kalhor M.S."/>
            <person name="Jansen J."/>
            <person name="Van den Hoogen J."/>
            <person name="Gungor B."/>
            <person name="Hartog M."/>
            <person name="Hontelez J."/>
            <person name="Verver J."/>
            <person name="Yang W.-C."/>
            <person name="Schijlen E."/>
            <person name="Repin R."/>
            <person name="Schilthuizen M."/>
            <person name="Schranz E."/>
            <person name="Heidstra R."/>
            <person name="Miyata K."/>
            <person name="Fedorova E."/>
            <person name="Kohlen W."/>
            <person name="Bisseling T."/>
            <person name="Smit S."/>
            <person name="Geurts R."/>
        </authorList>
    </citation>
    <scope>NUCLEOTIDE SEQUENCE [LARGE SCALE GENOMIC DNA]</scope>
    <source>
        <strain evidence="2">cv. WU1-14</strain>
    </source>
</reference>
<evidence type="ECO:0000313" key="1">
    <source>
        <dbReference type="EMBL" id="PON46088.1"/>
    </source>
</evidence>
<feature type="non-terminal residue" evidence="1">
    <location>
        <position position="59"/>
    </location>
</feature>
<dbReference type="OrthoDB" id="10299635at2759"/>
<accession>A0A2P5BBD5</accession>
<proteinExistence type="predicted"/>
<comment type="caution">
    <text evidence="1">The sequence shown here is derived from an EMBL/GenBank/DDBJ whole genome shotgun (WGS) entry which is preliminary data.</text>
</comment>
<dbReference type="EMBL" id="JXTB01000318">
    <property type="protein sequence ID" value="PON46088.1"/>
    <property type="molecule type" value="Genomic_DNA"/>
</dbReference>
<dbReference type="Proteomes" id="UP000237105">
    <property type="component" value="Unassembled WGS sequence"/>
</dbReference>
<protein>
    <submittedName>
        <fullName evidence="1">Uncharacterized protein</fullName>
    </submittedName>
</protein>